<evidence type="ECO:0000313" key="2">
    <source>
        <dbReference type="EMBL" id="KAG8173167.1"/>
    </source>
</evidence>
<evidence type="ECO:0000256" key="1">
    <source>
        <dbReference type="SAM" id="MobiDB-lite"/>
    </source>
</evidence>
<comment type="caution">
    <text evidence="2">The sequence shown here is derived from an EMBL/GenBank/DDBJ whole genome shotgun (WGS) entry which is preliminary data.</text>
</comment>
<protein>
    <submittedName>
        <fullName evidence="2">Uncharacterized protein</fullName>
    </submittedName>
</protein>
<dbReference type="EMBL" id="JAFNEN010002015">
    <property type="protein sequence ID" value="KAG8173167.1"/>
    <property type="molecule type" value="Genomic_DNA"/>
</dbReference>
<dbReference type="Proteomes" id="UP000827092">
    <property type="component" value="Unassembled WGS sequence"/>
</dbReference>
<reference evidence="2 3" key="1">
    <citation type="journal article" date="2022" name="Nat. Ecol. Evol.">
        <title>A masculinizing supergene underlies an exaggerated male reproductive morph in a spider.</title>
        <authorList>
            <person name="Hendrickx F."/>
            <person name="De Corte Z."/>
            <person name="Sonet G."/>
            <person name="Van Belleghem S.M."/>
            <person name="Kostlbacher S."/>
            <person name="Vangestel C."/>
        </authorList>
    </citation>
    <scope>NUCLEOTIDE SEQUENCE [LARGE SCALE GENOMIC DNA]</scope>
    <source>
        <strain evidence="2">W744_W776</strain>
    </source>
</reference>
<proteinExistence type="predicted"/>
<evidence type="ECO:0000313" key="3">
    <source>
        <dbReference type="Proteomes" id="UP000827092"/>
    </source>
</evidence>
<accession>A0AAV6TN27</accession>
<dbReference type="AlphaFoldDB" id="A0AAV6TN27"/>
<name>A0AAV6TN27_9ARAC</name>
<gene>
    <name evidence="2" type="ORF">JTE90_014941</name>
</gene>
<feature type="region of interest" description="Disordered" evidence="1">
    <location>
        <begin position="21"/>
        <end position="52"/>
    </location>
</feature>
<sequence>MASIRGLKPGEFFAVLRSVNSSPLNTKKGNPLSLRNKKKETKNPDPWSGKIIRAFPPPPGQFYSGKRQRALSSAPSLKQAGPGIKKLSQPTPGERFNPMDGLPHLGLWFSF</sequence>
<keyword evidence="3" id="KW-1185">Reference proteome</keyword>
<feature type="region of interest" description="Disordered" evidence="1">
    <location>
        <begin position="72"/>
        <end position="99"/>
    </location>
</feature>
<organism evidence="2 3">
    <name type="scientific">Oedothorax gibbosus</name>
    <dbReference type="NCBI Taxonomy" id="931172"/>
    <lineage>
        <taxon>Eukaryota</taxon>
        <taxon>Metazoa</taxon>
        <taxon>Ecdysozoa</taxon>
        <taxon>Arthropoda</taxon>
        <taxon>Chelicerata</taxon>
        <taxon>Arachnida</taxon>
        <taxon>Araneae</taxon>
        <taxon>Araneomorphae</taxon>
        <taxon>Entelegynae</taxon>
        <taxon>Araneoidea</taxon>
        <taxon>Linyphiidae</taxon>
        <taxon>Erigoninae</taxon>
        <taxon>Oedothorax</taxon>
    </lineage>
</organism>